<comment type="catalytic activity">
    <reaction evidence="2">
        <text>1,4-dihydroxy-2-naphthoyl-CoA + H2O = 1,4-dihydroxy-2-naphthoate + CoA + H(+)</text>
        <dbReference type="Rhea" id="RHEA:26309"/>
        <dbReference type="ChEBI" id="CHEBI:11173"/>
        <dbReference type="ChEBI" id="CHEBI:15377"/>
        <dbReference type="ChEBI" id="CHEBI:15378"/>
        <dbReference type="ChEBI" id="CHEBI:57287"/>
        <dbReference type="ChEBI" id="CHEBI:58897"/>
        <dbReference type="EC" id="3.1.2.28"/>
    </reaction>
</comment>
<comment type="caution">
    <text evidence="3">The sequence shown here is derived from an EMBL/GenBank/DDBJ whole genome shotgun (WGS) entry which is preliminary data.</text>
</comment>
<comment type="pathway">
    <text evidence="2">Cofactor biosynthesis; phylloquinone biosynthesis.</text>
</comment>
<dbReference type="GO" id="GO:0042372">
    <property type="term" value="P:phylloquinone biosynthetic process"/>
    <property type="evidence" value="ECO:0007669"/>
    <property type="project" value="UniProtKB-UniRule"/>
</dbReference>
<protein>
    <recommendedName>
        <fullName evidence="2">1,4-dihydroxy-2-naphthoyl-CoA hydrolase</fullName>
        <shortName evidence="2">DHNA-CoA hydrolase</shortName>
        <ecNumber evidence="2">3.1.2.28</ecNumber>
    </recommendedName>
    <alternativeName>
        <fullName evidence="2">DHNA-CoA thioesterase</fullName>
    </alternativeName>
</protein>
<dbReference type="HAMAP" id="MF_02101">
    <property type="entry name" value="DHNA_CoA_hydrolase"/>
    <property type="match status" value="1"/>
</dbReference>
<comment type="function">
    <text evidence="2">Catalyzes the hydrolysis of 1,4-dihydroxy-2-naphthoyl-CoA (DHNA-CoA) to 1,4-dihydroxy-2-naphthoate (DHNA), a reaction involved in phylloquinone (vitamin K1) biosynthesis.</text>
</comment>
<dbReference type="EMBL" id="QBMN01000033">
    <property type="protein sequence ID" value="PZO43062.1"/>
    <property type="molecule type" value="Genomic_DNA"/>
</dbReference>
<dbReference type="PANTHER" id="PTHR31793:SF37">
    <property type="entry name" value="ACYL-COA THIOESTER HYDROLASE YBGC"/>
    <property type="match status" value="1"/>
</dbReference>
<dbReference type="InterPro" id="IPR029069">
    <property type="entry name" value="HotDog_dom_sf"/>
</dbReference>
<proteinExistence type="inferred from homology"/>
<dbReference type="CDD" id="cd00586">
    <property type="entry name" value="4HBT"/>
    <property type="match status" value="1"/>
</dbReference>
<sequence>MGYVFDHQVRFHETDGAGVVYFTNELVICHAAYEASLEAAGLNIGLFFRADGVAYPIVHASIDYRRPLQCGDRLTVHLTPTRVDESSFEIQYQLKLKDVPAAQALTRHVCIEVDSRRRSPLSTPIEQWLDRWGDTSAQAEES</sequence>
<dbReference type="EC" id="3.1.2.28" evidence="2"/>
<dbReference type="AlphaFoldDB" id="A0A2W4WEZ0"/>
<dbReference type="Proteomes" id="UP000249081">
    <property type="component" value="Unassembled WGS sequence"/>
</dbReference>
<organism evidence="3 4">
    <name type="scientific">Shackletoniella antarctica</name>
    <dbReference type="NCBI Taxonomy" id="268115"/>
    <lineage>
        <taxon>Bacteria</taxon>
        <taxon>Bacillati</taxon>
        <taxon>Cyanobacteriota</taxon>
        <taxon>Cyanophyceae</taxon>
        <taxon>Oculatellales</taxon>
        <taxon>Oculatellaceae</taxon>
        <taxon>Shackletoniella</taxon>
    </lineage>
</organism>
<dbReference type="UniPathway" id="UPA01057">
    <property type="reaction ID" value="UER01033"/>
</dbReference>
<feature type="active site" evidence="2">
    <location>
        <position position="15"/>
    </location>
</feature>
<gene>
    <name evidence="3" type="ORF">DCF17_06735</name>
</gene>
<evidence type="ECO:0000313" key="4">
    <source>
        <dbReference type="Proteomes" id="UP000249081"/>
    </source>
</evidence>
<evidence type="ECO:0000256" key="2">
    <source>
        <dbReference type="HAMAP-Rule" id="MF_02101"/>
    </source>
</evidence>
<accession>A0A2W4WEZ0</accession>
<dbReference type="GO" id="GO:0047617">
    <property type="term" value="F:fatty acyl-CoA hydrolase activity"/>
    <property type="evidence" value="ECO:0007669"/>
    <property type="project" value="TreeGrafter"/>
</dbReference>
<dbReference type="Gene3D" id="3.10.129.10">
    <property type="entry name" value="Hotdog Thioesterase"/>
    <property type="match status" value="1"/>
</dbReference>
<dbReference type="GO" id="GO:0061522">
    <property type="term" value="F:1,4-dihydroxy-2-naphthoyl-CoA thioesterase activity"/>
    <property type="evidence" value="ECO:0007669"/>
    <property type="project" value="UniProtKB-EC"/>
</dbReference>
<comment type="similarity">
    <text evidence="2">Belongs to the 4-hydroxybenzoyl-CoA thioesterase family. DHNA-CoA hydrolase subfamily.</text>
</comment>
<reference evidence="3 4" key="2">
    <citation type="submission" date="2018-06" db="EMBL/GenBank/DDBJ databases">
        <title>Metagenomic assembly of (sub)arctic Cyanobacteria and their associated microbiome from non-axenic cultures.</title>
        <authorList>
            <person name="Baurain D."/>
        </authorList>
    </citation>
    <scope>NUCLEOTIDE SEQUENCE [LARGE SCALE GENOMIC DNA]</scope>
    <source>
        <strain evidence="3">ULC041bin1</strain>
    </source>
</reference>
<dbReference type="InterPro" id="IPR022829">
    <property type="entry name" value="DHNA_CoA_hydrolase"/>
</dbReference>
<evidence type="ECO:0000313" key="3">
    <source>
        <dbReference type="EMBL" id="PZO43062.1"/>
    </source>
</evidence>
<dbReference type="Pfam" id="PF13279">
    <property type="entry name" value="4HBT_2"/>
    <property type="match status" value="1"/>
</dbReference>
<reference evidence="4" key="1">
    <citation type="submission" date="2018-04" db="EMBL/GenBank/DDBJ databases">
        <authorList>
            <person name="Cornet L."/>
        </authorList>
    </citation>
    <scope>NUCLEOTIDE SEQUENCE [LARGE SCALE GENOMIC DNA]</scope>
</reference>
<evidence type="ECO:0000256" key="1">
    <source>
        <dbReference type="ARBA" id="ARBA00022801"/>
    </source>
</evidence>
<dbReference type="InterPro" id="IPR050563">
    <property type="entry name" value="4-hydroxybenzoyl-CoA_TE"/>
</dbReference>
<dbReference type="SUPFAM" id="SSF54637">
    <property type="entry name" value="Thioesterase/thiol ester dehydrase-isomerase"/>
    <property type="match status" value="1"/>
</dbReference>
<name>A0A2W4WEZ0_9CYAN</name>
<dbReference type="UniPathway" id="UPA00995"/>
<comment type="pathway">
    <text evidence="2">Quinol/quinone metabolism; 1,4-dihydroxy-2-naphthoate biosynthesis; 1,4-dihydroxy-2-naphthoate from chorismate: step 7/7.</text>
</comment>
<keyword evidence="1 2" id="KW-0378">Hydrolase</keyword>
<dbReference type="PANTHER" id="PTHR31793">
    <property type="entry name" value="4-HYDROXYBENZOYL-COA THIOESTERASE FAMILY MEMBER"/>
    <property type="match status" value="1"/>
</dbReference>